<name>A0A0E9RM71_ANGAN</name>
<feature type="transmembrane region" description="Helical" evidence="1">
    <location>
        <begin position="12"/>
        <end position="30"/>
    </location>
</feature>
<dbReference type="EMBL" id="GBXM01079022">
    <property type="protein sequence ID" value="JAH29555.1"/>
    <property type="molecule type" value="Transcribed_RNA"/>
</dbReference>
<accession>A0A0E9RM71</accession>
<keyword evidence="1" id="KW-0812">Transmembrane</keyword>
<keyword evidence="1" id="KW-0472">Membrane</keyword>
<sequence length="98" mass="10843">MSCRSSDLICPLFLTFLITPSVFFGFRWLFAVRPPTQLLTAQAPHANTSKHLLSVNFTRKITDKTHSYLGSVSTDVGPARSCEFIISSRSCSSFIIGL</sequence>
<proteinExistence type="predicted"/>
<dbReference type="AlphaFoldDB" id="A0A0E9RM71"/>
<evidence type="ECO:0000256" key="1">
    <source>
        <dbReference type="SAM" id="Phobius"/>
    </source>
</evidence>
<reference evidence="2" key="2">
    <citation type="journal article" date="2015" name="Fish Shellfish Immunol.">
        <title>Early steps in the European eel (Anguilla anguilla)-Vibrio vulnificus interaction in the gills: Role of the RtxA13 toxin.</title>
        <authorList>
            <person name="Callol A."/>
            <person name="Pajuelo D."/>
            <person name="Ebbesson L."/>
            <person name="Teles M."/>
            <person name="MacKenzie S."/>
            <person name="Amaro C."/>
        </authorList>
    </citation>
    <scope>NUCLEOTIDE SEQUENCE</scope>
</reference>
<reference evidence="2" key="1">
    <citation type="submission" date="2014-11" db="EMBL/GenBank/DDBJ databases">
        <authorList>
            <person name="Amaro Gonzalez C."/>
        </authorList>
    </citation>
    <scope>NUCLEOTIDE SEQUENCE</scope>
</reference>
<evidence type="ECO:0000313" key="2">
    <source>
        <dbReference type="EMBL" id="JAH29555.1"/>
    </source>
</evidence>
<organism evidence="2">
    <name type="scientific">Anguilla anguilla</name>
    <name type="common">European freshwater eel</name>
    <name type="synonym">Muraena anguilla</name>
    <dbReference type="NCBI Taxonomy" id="7936"/>
    <lineage>
        <taxon>Eukaryota</taxon>
        <taxon>Metazoa</taxon>
        <taxon>Chordata</taxon>
        <taxon>Craniata</taxon>
        <taxon>Vertebrata</taxon>
        <taxon>Euteleostomi</taxon>
        <taxon>Actinopterygii</taxon>
        <taxon>Neopterygii</taxon>
        <taxon>Teleostei</taxon>
        <taxon>Anguilliformes</taxon>
        <taxon>Anguillidae</taxon>
        <taxon>Anguilla</taxon>
    </lineage>
</organism>
<keyword evidence="1" id="KW-1133">Transmembrane helix</keyword>
<protein>
    <submittedName>
        <fullName evidence="2">Uncharacterized protein</fullName>
    </submittedName>
</protein>